<feature type="compositionally biased region" description="Polar residues" evidence="5">
    <location>
        <begin position="1"/>
        <end position="13"/>
    </location>
</feature>
<dbReference type="STRING" id="87229.A0A4Z1KUB7"/>
<name>A0A4Z1KUB7_9HELO</name>
<keyword evidence="8" id="KW-1185">Reference proteome</keyword>
<feature type="region of interest" description="Disordered" evidence="5">
    <location>
        <begin position="1"/>
        <end position="22"/>
    </location>
</feature>
<dbReference type="GO" id="GO:0005737">
    <property type="term" value="C:cytoplasm"/>
    <property type="evidence" value="ECO:0007669"/>
    <property type="project" value="TreeGrafter"/>
</dbReference>
<dbReference type="InterPro" id="IPR055916">
    <property type="entry name" value="DUF7493"/>
</dbReference>
<dbReference type="InterPro" id="IPR050187">
    <property type="entry name" value="Lipid_Phosphate_FormReg"/>
</dbReference>
<evidence type="ECO:0000256" key="5">
    <source>
        <dbReference type="SAM" id="MobiDB-lite"/>
    </source>
</evidence>
<dbReference type="GO" id="GO:0046512">
    <property type="term" value="P:sphingosine biosynthetic process"/>
    <property type="evidence" value="ECO:0007669"/>
    <property type="project" value="TreeGrafter"/>
</dbReference>
<dbReference type="Pfam" id="PF19279">
    <property type="entry name" value="YegS_C"/>
    <property type="match status" value="1"/>
</dbReference>
<dbReference type="PANTHER" id="PTHR12358">
    <property type="entry name" value="SPHINGOSINE KINASE"/>
    <property type="match status" value="1"/>
</dbReference>
<dbReference type="InterPro" id="IPR001206">
    <property type="entry name" value="Diacylglycerol_kinase_cat_dom"/>
</dbReference>
<keyword evidence="2" id="KW-0547">Nucleotide-binding</keyword>
<reference evidence="7 8" key="1">
    <citation type="submission" date="2017-12" db="EMBL/GenBank/DDBJ databases">
        <title>Comparative genomics of Botrytis spp.</title>
        <authorList>
            <person name="Valero-Jimenez C.A."/>
            <person name="Tapia P."/>
            <person name="Veloso J."/>
            <person name="Silva-Moreno E."/>
            <person name="Staats M."/>
            <person name="Valdes J.H."/>
            <person name="Van Kan J.A.L."/>
        </authorList>
    </citation>
    <scope>NUCLEOTIDE SEQUENCE [LARGE SCALE GENOMIC DNA]</scope>
    <source>
        <strain evidence="7 8">MUCL3349</strain>
    </source>
</reference>
<dbReference type="Proteomes" id="UP000297280">
    <property type="component" value="Unassembled WGS sequence"/>
</dbReference>
<evidence type="ECO:0000313" key="8">
    <source>
        <dbReference type="Proteomes" id="UP000297280"/>
    </source>
</evidence>
<sequence>MATSPTSFNTIPPSGQTASSGSAGQFDIDNTLFVSKDVSLCLSPESLIIKGAETAKKPEKGAKSAGARRSVTLDASAYSEPVGSSNLRAIPLRQILWAEITETELIINYAKEISKTVLQPAVLNYVIEEERDLVEAWVSRLKDRAYAKSQQQKRVKVLINPKSGKGQSEKIYAKEVAPILDAAHLSIDVTVTKASREATDIVEKLDIEAYDVIICCSGDGLPFEVFNGLGKRKDAKRALSKMAIAHIPCGSGNGLHCSLHGNIRSTSVAALSIVKGIRTPLDLISVTQGEERHLSFLSQALGIVAEFDLGTEHLRWMGGTRFVYGFVMKSLQKKIFPCDIAVKVVTDDKEDIKRRCREAMEAGSTSEELSRENDSLEGGLPELKYGNSSDPLPQGWEVEQHDNLGSFYCGNMSWMGADVDYFPAALPNDGCMDMVTIDYSNLSRLQALQLMPAVESGEFFGLPYVNYRKVEAYRITPKNQSDGYIAIDGERVPFGPFQAEVHRGLGTVLSVSGYRYETPGPKQ</sequence>
<dbReference type="Gene3D" id="3.40.50.10330">
    <property type="entry name" value="Probable inorganic polyphosphate/atp-NAD kinase, domain 1"/>
    <property type="match status" value="1"/>
</dbReference>
<dbReference type="InterPro" id="IPR016064">
    <property type="entry name" value="NAD/diacylglycerol_kinase_sf"/>
</dbReference>
<dbReference type="InterPro" id="IPR017438">
    <property type="entry name" value="ATP-NAD_kinase_N"/>
</dbReference>
<dbReference type="GO" id="GO:0016020">
    <property type="term" value="C:membrane"/>
    <property type="evidence" value="ECO:0007669"/>
    <property type="project" value="TreeGrafter"/>
</dbReference>
<dbReference type="GO" id="GO:0005524">
    <property type="term" value="F:ATP binding"/>
    <property type="evidence" value="ECO:0007669"/>
    <property type="project" value="UniProtKB-KW"/>
</dbReference>
<gene>
    <name evidence="7" type="ORF">BPOR_0181g00010</name>
</gene>
<dbReference type="AlphaFoldDB" id="A0A4Z1KUB7"/>
<organism evidence="7 8">
    <name type="scientific">Botrytis porri</name>
    <dbReference type="NCBI Taxonomy" id="87229"/>
    <lineage>
        <taxon>Eukaryota</taxon>
        <taxon>Fungi</taxon>
        <taxon>Dikarya</taxon>
        <taxon>Ascomycota</taxon>
        <taxon>Pezizomycotina</taxon>
        <taxon>Leotiomycetes</taxon>
        <taxon>Helotiales</taxon>
        <taxon>Sclerotiniaceae</taxon>
        <taxon>Botrytis</taxon>
    </lineage>
</organism>
<feature type="domain" description="DAGKc" evidence="6">
    <location>
        <begin position="150"/>
        <end position="290"/>
    </location>
</feature>
<dbReference type="PROSITE" id="PS50146">
    <property type="entry name" value="DAGK"/>
    <property type="match status" value="1"/>
</dbReference>
<dbReference type="Pfam" id="PF24321">
    <property type="entry name" value="DUF7493"/>
    <property type="match status" value="1"/>
</dbReference>
<accession>A0A4Z1KUB7</accession>
<dbReference type="EMBL" id="PQXO01000181">
    <property type="protein sequence ID" value="TGO88130.1"/>
    <property type="molecule type" value="Genomic_DNA"/>
</dbReference>
<dbReference type="PANTHER" id="PTHR12358:SF31">
    <property type="entry name" value="ACYLGLYCEROL KINASE, MITOCHONDRIAL"/>
    <property type="match status" value="1"/>
</dbReference>
<evidence type="ECO:0000256" key="1">
    <source>
        <dbReference type="ARBA" id="ARBA00022679"/>
    </source>
</evidence>
<dbReference type="OrthoDB" id="3853857at2759"/>
<dbReference type="SUPFAM" id="SSF111331">
    <property type="entry name" value="NAD kinase/diacylglycerol kinase-like"/>
    <property type="match status" value="1"/>
</dbReference>
<feature type="region of interest" description="Disordered" evidence="5">
    <location>
        <begin position="359"/>
        <end position="384"/>
    </location>
</feature>
<evidence type="ECO:0000259" key="6">
    <source>
        <dbReference type="PROSITE" id="PS50146"/>
    </source>
</evidence>
<evidence type="ECO:0000256" key="4">
    <source>
        <dbReference type="ARBA" id="ARBA00022840"/>
    </source>
</evidence>
<evidence type="ECO:0000313" key="7">
    <source>
        <dbReference type="EMBL" id="TGO88130.1"/>
    </source>
</evidence>
<proteinExistence type="predicted"/>
<comment type="caution">
    <text evidence="7">The sequence shown here is derived from an EMBL/GenBank/DDBJ whole genome shotgun (WGS) entry which is preliminary data.</text>
</comment>
<dbReference type="Pfam" id="PF00781">
    <property type="entry name" value="DAGK_cat"/>
    <property type="match status" value="1"/>
</dbReference>
<evidence type="ECO:0000256" key="2">
    <source>
        <dbReference type="ARBA" id="ARBA00022741"/>
    </source>
</evidence>
<dbReference type="SMART" id="SM00046">
    <property type="entry name" value="DAGKc"/>
    <property type="match status" value="1"/>
</dbReference>
<dbReference type="Gene3D" id="2.60.200.40">
    <property type="match status" value="1"/>
</dbReference>
<keyword evidence="3" id="KW-0418">Kinase</keyword>
<keyword evidence="4" id="KW-0067">ATP-binding</keyword>
<protein>
    <recommendedName>
        <fullName evidence="6">DAGKc domain-containing protein</fullName>
    </recommendedName>
</protein>
<dbReference type="InterPro" id="IPR045540">
    <property type="entry name" value="YegS/DAGK_C"/>
</dbReference>
<dbReference type="GO" id="GO:0001727">
    <property type="term" value="F:lipid kinase activity"/>
    <property type="evidence" value="ECO:0007669"/>
    <property type="project" value="TreeGrafter"/>
</dbReference>
<keyword evidence="1" id="KW-0808">Transferase</keyword>
<evidence type="ECO:0000256" key="3">
    <source>
        <dbReference type="ARBA" id="ARBA00022777"/>
    </source>
</evidence>